<evidence type="ECO:0000256" key="1">
    <source>
        <dbReference type="SAM" id="MobiDB-lite"/>
    </source>
</evidence>
<comment type="caution">
    <text evidence="2">The sequence shown here is derived from an EMBL/GenBank/DDBJ whole genome shotgun (WGS) entry which is preliminary data.</text>
</comment>
<feature type="compositionally biased region" description="Basic and acidic residues" evidence="1">
    <location>
        <begin position="1"/>
        <end position="19"/>
    </location>
</feature>
<proteinExistence type="predicted"/>
<evidence type="ECO:0000313" key="2">
    <source>
        <dbReference type="EMBL" id="KAF0036440.1"/>
    </source>
</evidence>
<organism evidence="2 3">
    <name type="scientific">Scophthalmus maximus</name>
    <name type="common">Turbot</name>
    <name type="synonym">Psetta maxima</name>
    <dbReference type="NCBI Taxonomy" id="52904"/>
    <lineage>
        <taxon>Eukaryota</taxon>
        <taxon>Metazoa</taxon>
        <taxon>Chordata</taxon>
        <taxon>Craniata</taxon>
        <taxon>Vertebrata</taxon>
        <taxon>Euteleostomi</taxon>
        <taxon>Actinopterygii</taxon>
        <taxon>Neopterygii</taxon>
        <taxon>Teleostei</taxon>
        <taxon>Neoteleostei</taxon>
        <taxon>Acanthomorphata</taxon>
        <taxon>Carangaria</taxon>
        <taxon>Pleuronectiformes</taxon>
        <taxon>Pleuronectoidei</taxon>
        <taxon>Scophthalmidae</taxon>
        <taxon>Scophthalmus</taxon>
    </lineage>
</organism>
<sequence>MQEGRVRTGTEHGRRDISRRTYTQPGRLQEAHVQQHQVLRPVRVIINNCGQTEQARAHKCPFHSSLAWQQVREPCATPPLHSPLPSKPLKRCSSWDFLVLVFETNPLEGSNLRFCVLTSCKDLIWDFVLVEPASVTLVSLLLGFDNTVGLTGESWTDMVQWTNAEVGGREVKAMQSPVSSGLNALSDQKEISRSIERWRRLQ</sequence>
<feature type="region of interest" description="Disordered" evidence="1">
    <location>
        <begin position="1"/>
        <end position="26"/>
    </location>
</feature>
<dbReference type="Proteomes" id="UP000438429">
    <property type="component" value="Unassembled WGS sequence"/>
</dbReference>
<name>A0A6A4SX32_SCOMX</name>
<evidence type="ECO:0000313" key="3">
    <source>
        <dbReference type="Proteomes" id="UP000438429"/>
    </source>
</evidence>
<reference evidence="2 3" key="1">
    <citation type="submission" date="2019-06" db="EMBL/GenBank/DDBJ databases">
        <title>Draft genomes of female and male turbot (Scophthalmus maximus).</title>
        <authorList>
            <person name="Xu H."/>
            <person name="Xu X.-W."/>
            <person name="Shao C."/>
            <person name="Chen S."/>
        </authorList>
    </citation>
    <scope>NUCLEOTIDE SEQUENCE [LARGE SCALE GENOMIC DNA]</scope>
    <source>
        <strain evidence="2">Ysfricsl-2016a</strain>
        <tissue evidence="2">Blood</tissue>
    </source>
</reference>
<dbReference type="EMBL" id="VEVO01000010">
    <property type="protein sequence ID" value="KAF0036440.1"/>
    <property type="molecule type" value="Genomic_DNA"/>
</dbReference>
<gene>
    <name evidence="2" type="ORF">F2P81_011752</name>
</gene>
<accession>A0A6A4SX32</accession>
<dbReference type="AlphaFoldDB" id="A0A6A4SX32"/>
<protein>
    <submittedName>
        <fullName evidence="2">Uncharacterized protein</fullName>
    </submittedName>
</protein>